<evidence type="ECO:0000256" key="5">
    <source>
        <dbReference type="ARBA" id="ARBA00023136"/>
    </source>
</evidence>
<feature type="transmembrane region" description="Helical" evidence="7">
    <location>
        <begin position="113"/>
        <end position="129"/>
    </location>
</feature>
<dbReference type="NCBIfam" id="TIGR00704">
    <property type="entry name" value="NaPi_cotrn_rel"/>
    <property type="match status" value="1"/>
</dbReference>
<reference evidence="8" key="1">
    <citation type="submission" date="2020-09" db="EMBL/GenBank/DDBJ databases">
        <title>Hoyosella lacisalsi sp. nov., a halotolerant actinobacterium isolated from soil of Lake Gudzhirganskoe.</title>
        <authorList>
            <person name="Yang Q."/>
            <person name="Guo P.Y."/>
            <person name="Liu S.W."/>
            <person name="Li F.N."/>
            <person name="Sun C.H."/>
        </authorList>
    </citation>
    <scope>NUCLEOTIDE SEQUENCE</scope>
    <source>
        <strain evidence="8">G463</strain>
    </source>
</reference>
<dbReference type="Pfam" id="PF02690">
    <property type="entry name" value="Na_Pi_cotrans"/>
    <property type="match status" value="2"/>
</dbReference>
<evidence type="ECO:0000313" key="8">
    <source>
        <dbReference type="EMBL" id="MBD8506988.1"/>
    </source>
</evidence>
<dbReference type="GO" id="GO:0005436">
    <property type="term" value="F:sodium:phosphate symporter activity"/>
    <property type="evidence" value="ECO:0007669"/>
    <property type="project" value="InterPro"/>
</dbReference>
<gene>
    <name evidence="8" type="ORF">HT102_10850</name>
</gene>
<feature type="transmembrane region" description="Helical" evidence="7">
    <location>
        <begin position="284"/>
        <end position="305"/>
    </location>
</feature>
<comment type="subcellular location">
    <subcellularLocation>
        <location evidence="1">Cell membrane</location>
        <topology evidence="1">Multi-pass membrane protein</topology>
    </subcellularLocation>
</comment>
<evidence type="ECO:0000256" key="4">
    <source>
        <dbReference type="ARBA" id="ARBA00022989"/>
    </source>
</evidence>
<dbReference type="NCBIfam" id="NF037997">
    <property type="entry name" value="Na_Pi_symport"/>
    <property type="match status" value="1"/>
</dbReference>
<dbReference type="GO" id="GO:0005886">
    <property type="term" value="C:plasma membrane"/>
    <property type="evidence" value="ECO:0007669"/>
    <property type="project" value="UniProtKB-SubCell"/>
</dbReference>
<feature type="transmembrane region" description="Helical" evidence="7">
    <location>
        <begin position="211"/>
        <end position="236"/>
    </location>
</feature>
<evidence type="ECO:0000313" key="9">
    <source>
        <dbReference type="Proteomes" id="UP000642993"/>
    </source>
</evidence>
<comment type="caution">
    <text evidence="8">The sequence shown here is derived from an EMBL/GenBank/DDBJ whole genome shotgun (WGS) entry which is preliminary data.</text>
</comment>
<keyword evidence="5 7" id="KW-0472">Membrane</keyword>
<name>A0A927PLM1_9ACTN</name>
<evidence type="ECO:0000256" key="1">
    <source>
        <dbReference type="ARBA" id="ARBA00004651"/>
    </source>
</evidence>
<proteinExistence type="predicted"/>
<keyword evidence="3 7" id="KW-0812">Transmembrane</keyword>
<dbReference type="RefSeq" id="WP_192039455.1">
    <property type="nucleotide sequence ID" value="NZ_JACYWE010000006.1"/>
</dbReference>
<dbReference type="EMBL" id="JACYWE010000006">
    <property type="protein sequence ID" value="MBD8506988.1"/>
    <property type="molecule type" value="Genomic_DNA"/>
</dbReference>
<dbReference type="GO" id="GO:0044341">
    <property type="term" value="P:sodium-dependent phosphate transport"/>
    <property type="evidence" value="ECO:0007669"/>
    <property type="project" value="InterPro"/>
</dbReference>
<evidence type="ECO:0000256" key="3">
    <source>
        <dbReference type="ARBA" id="ARBA00022692"/>
    </source>
</evidence>
<dbReference type="PANTHER" id="PTHR10010">
    <property type="entry name" value="SOLUTE CARRIER FAMILY 34 SODIUM PHOSPHATE , MEMBER 2-RELATED"/>
    <property type="match status" value="1"/>
</dbReference>
<feature type="transmembrane region" description="Helical" evidence="7">
    <location>
        <begin position="84"/>
        <end position="106"/>
    </location>
</feature>
<dbReference type="InterPro" id="IPR003841">
    <property type="entry name" value="Na/Pi_transpt"/>
</dbReference>
<accession>A0A927PLM1</accession>
<dbReference type="InterPro" id="IPR004633">
    <property type="entry name" value="NaPi_cotrn-rel/YqeW-like"/>
</dbReference>
<feature type="region of interest" description="Disordered" evidence="6">
    <location>
        <begin position="512"/>
        <end position="534"/>
    </location>
</feature>
<protein>
    <submittedName>
        <fullName evidence="8">Na/Pi cotransporter family protein</fullName>
    </submittedName>
</protein>
<feature type="transmembrane region" description="Helical" evidence="7">
    <location>
        <begin position="174"/>
        <end position="199"/>
    </location>
</feature>
<dbReference type="Proteomes" id="UP000642993">
    <property type="component" value="Unassembled WGS sequence"/>
</dbReference>
<dbReference type="PANTHER" id="PTHR10010:SF46">
    <property type="entry name" value="SODIUM-DEPENDENT PHOSPHATE TRANSPORT PROTEIN 2B"/>
    <property type="match status" value="1"/>
</dbReference>
<evidence type="ECO:0000256" key="6">
    <source>
        <dbReference type="SAM" id="MobiDB-lite"/>
    </source>
</evidence>
<sequence>MSLESAGAFAGGLGLFLLGMVMLTDGLKLAAGSLLQDILRRFTRNPPRALASGVLVTALVQSSTAVTVALIGFINAGLLTFGQALWVIFGANLGTSMTGWLVAIIGFKLKIEAFALPVVAIGMVLYLTGGRGRRGGLGTALTGFGVLFLGLDLLQSAFAGVADAVELPSGSDPLSILLLLLMGFGLTVLMQSSSAALAITLTAAQTGVISIYGAAIITIGVNVGTTATAVLAALAATSNAKRAAGAHILFNLITGAAALLLLPVLLPALLAFQEGVLGDDSPAVTLALFHTSFNALGVLLMVPLARRMARWLESRFMARDERIHTRYLDDTVAAIPELAVHAMRKETRRLGTTAVDGVLHALTGELPAERARLVREDVLGLSAAVNEFVVRMNREDVAEDTSRRLADVLRAKRSYETIALLVEPLAQWPAVLGRDDPYIEAARDAIRASHPFTGASEPPSAAHADECYRELRASLLAAGAGGSVEVADMDAALNAISVIRRIVKKAVEARELLEEDPRELGPEGRDPADHSMQP</sequence>
<organism evidence="8 9">
    <name type="scientific">Lolliginicoccus lacisalsi</name>
    <dbReference type="NCBI Taxonomy" id="2742202"/>
    <lineage>
        <taxon>Bacteria</taxon>
        <taxon>Bacillati</taxon>
        <taxon>Actinomycetota</taxon>
        <taxon>Actinomycetes</taxon>
        <taxon>Mycobacteriales</taxon>
        <taxon>Hoyosellaceae</taxon>
        <taxon>Lolliginicoccus</taxon>
    </lineage>
</organism>
<feature type="transmembrane region" description="Helical" evidence="7">
    <location>
        <begin position="6"/>
        <end position="29"/>
    </location>
</feature>
<evidence type="ECO:0000256" key="7">
    <source>
        <dbReference type="SAM" id="Phobius"/>
    </source>
</evidence>
<feature type="transmembrane region" description="Helical" evidence="7">
    <location>
        <begin position="50"/>
        <end position="78"/>
    </location>
</feature>
<keyword evidence="9" id="KW-1185">Reference proteome</keyword>
<feature type="transmembrane region" description="Helical" evidence="7">
    <location>
        <begin position="248"/>
        <end position="272"/>
    </location>
</feature>
<evidence type="ECO:0000256" key="2">
    <source>
        <dbReference type="ARBA" id="ARBA00022475"/>
    </source>
</evidence>
<feature type="transmembrane region" description="Helical" evidence="7">
    <location>
        <begin position="141"/>
        <end position="162"/>
    </location>
</feature>
<keyword evidence="4 7" id="KW-1133">Transmembrane helix</keyword>
<feature type="compositionally biased region" description="Basic and acidic residues" evidence="6">
    <location>
        <begin position="518"/>
        <end position="534"/>
    </location>
</feature>
<dbReference type="AlphaFoldDB" id="A0A927PLM1"/>
<keyword evidence="2" id="KW-1003">Cell membrane</keyword>